<gene>
    <name evidence="1" type="ORF">SAMN05216174_10667</name>
</gene>
<name>A0A1G6R1P3_9PSEU</name>
<keyword evidence="2" id="KW-1185">Reference proteome</keyword>
<dbReference type="Proteomes" id="UP000199501">
    <property type="component" value="Unassembled WGS sequence"/>
</dbReference>
<dbReference type="OrthoDB" id="4564732at2"/>
<proteinExistence type="predicted"/>
<reference evidence="2" key="1">
    <citation type="submission" date="2016-10" db="EMBL/GenBank/DDBJ databases">
        <authorList>
            <person name="Varghese N."/>
            <person name="Submissions S."/>
        </authorList>
    </citation>
    <scope>NUCLEOTIDE SEQUENCE [LARGE SCALE GENOMIC DNA]</scope>
    <source>
        <strain evidence="2">IBRC-M 10403</strain>
    </source>
</reference>
<organism evidence="1 2">
    <name type="scientific">Actinokineospora iranica</name>
    <dbReference type="NCBI Taxonomy" id="1271860"/>
    <lineage>
        <taxon>Bacteria</taxon>
        <taxon>Bacillati</taxon>
        <taxon>Actinomycetota</taxon>
        <taxon>Actinomycetes</taxon>
        <taxon>Pseudonocardiales</taxon>
        <taxon>Pseudonocardiaceae</taxon>
        <taxon>Actinokineospora</taxon>
    </lineage>
</organism>
<dbReference type="RefSeq" id="WP_091450488.1">
    <property type="nucleotide sequence ID" value="NZ_FMZZ01000006.1"/>
</dbReference>
<dbReference type="AlphaFoldDB" id="A0A1G6R1P3"/>
<dbReference type="STRING" id="1271860.SAMN05216174_10667"/>
<evidence type="ECO:0000313" key="2">
    <source>
        <dbReference type="Proteomes" id="UP000199501"/>
    </source>
</evidence>
<protein>
    <submittedName>
        <fullName evidence="1">Uncharacterized protein</fullName>
    </submittedName>
</protein>
<sequence>MTAKTPDYFLHFGRTFKLDTAPDGQWIGYLLNWSTGEFEIDNDPIMAVLSATSTSDISRLDKDEFVQETEGIRAYHLRGDGPIFALYDTIHTLFAQAEAENRKITDEELALIKSIRRRTFAMWEAEAARRAAGEQPSLSVTRR</sequence>
<accession>A0A1G6R1P3</accession>
<evidence type="ECO:0000313" key="1">
    <source>
        <dbReference type="EMBL" id="SDC97955.1"/>
    </source>
</evidence>
<dbReference type="EMBL" id="FMZZ01000006">
    <property type="protein sequence ID" value="SDC97955.1"/>
    <property type="molecule type" value="Genomic_DNA"/>
</dbReference>